<accession>A0A3G3LLC3</accession>
<dbReference type="PANTHER" id="PTHR13501">
    <property type="entry name" value="CHLOROPLAST 50S RIBOSOMAL PROTEIN L22-RELATED"/>
    <property type="match status" value="1"/>
</dbReference>
<geneLocation type="chloroplast" evidence="10"/>
<keyword evidence="3 7" id="KW-0694">RNA-binding</keyword>
<keyword evidence="2 7" id="KW-0699">rRNA-binding</keyword>
<dbReference type="NCBIfam" id="TIGR01044">
    <property type="entry name" value="rplV_bact"/>
    <property type="match status" value="1"/>
</dbReference>
<evidence type="ECO:0000256" key="1">
    <source>
        <dbReference type="ARBA" id="ARBA00009451"/>
    </source>
</evidence>
<dbReference type="GO" id="GO:0022625">
    <property type="term" value="C:cytosolic large ribosomal subunit"/>
    <property type="evidence" value="ECO:0007669"/>
    <property type="project" value="TreeGrafter"/>
</dbReference>
<keyword evidence="10" id="KW-0150">Chloroplast</keyword>
<proteinExistence type="inferred from homology"/>
<evidence type="ECO:0000256" key="7">
    <source>
        <dbReference type="HAMAP-Rule" id="MF_01331"/>
    </source>
</evidence>
<evidence type="ECO:0000256" key="2">
    <source>
        <dbReference type="ARBA" id="ARBA00022730"/>
    </source>
</evidence>
<dbReference type="GO" id="GO:0009507">
    <property type="term" value="C:chloroplast"/>
    <property type="evidence" value="ECO:0007669"/>
    <property type="project" value="UniProtKB-SubCell"/>
</dbReference>
<dbReference type="Gene3D" id="3.90.470.10">
    <property type="entry name" value="Ribosomal protein L22/L17"/>
    <property type="match status" value="1"/>
</dbReference>
<comment type="similarity">
    <text evidence="1 7 8">Belongs to the universal ribosomal protein uL22 family.</text>
</comment>
<dbReference type="HAMAP" id="MF_01331_B">
    <property type="entry name" value="Ribosomal_uL22_B"/>
    <property type="match status" value="1"/>
</dbReference>
<evidence type="ECO:0000256" key="9">
    <source>
        <dbReference type="RuleBase" id="RU004009"/>
    </source>
</evidence>
<dbReference type="EMBL" id="MH898670">
    <property type="protein sequence ID" value="AYQ93508.1"/>
    <property type="molecule type" value="Genomic_DNA"/>
</dbReference>
<evidence type="ECO:0000256" key="8">
    <source>
        <dbReference type="RuleBase" id="RU004005"/>
    </source>
</evidence>
<dbReference type="InterPro" id="IPR001063">
    <property type="entry name" value="Ribosomal_uL22"/>
</dbReference>
<keyword evidence="5 7" id="KW-0687">Ribonucleoprotein</keyword>
<comment type="function">
    <text evidence="7 9">This protein binds specifically to 23S rRNA.</text>
</comment>
<dbReference type="AlphaFoldDB" id="A0A3G3LLC3"/>
<gene>
    <name evidence="7 10" type="primary">rpl22</name>
</gene>
<dbReference type="CDD" id="cd00336">
    <property type="entry name" value="Ribosomal_L22"/>
    <property type="match status" value="1"/>
</dbReference>
<dbReference type="PANTHER" id="PTHR13501:SF8">
    <property type="entry name" value="LARGE RIBOSOMAL SUBUNIT PROTEIN UL22M"/>
    <property type="match status" value="1"/>
</dbReference>
<name>A0A3G3LLC3_9EUGL</name>
<evidence type="ECO:0000256" key="4">
    <source>
        <dbReference type="ARBA" id="ARBA00022980"/>
    </source>
</evidence>
<dbReference type="InterPro" id="IPR005727">
    <property type="entry name" value="Ribosomal_uL22_bac/chlpt-type"/>
</dbReference>
<organism evidence="10">
    <name type="scientific">Discoplastis spathirhyncha</name>
    <dbReference type="NCBI Taxonomy" id="215771"/>
    <lineage>
        <taxon>Eukaryota</taxon>
        <taxon>Discoba</taxon>
        <taxon>Euglenozoa</taxon>
        <taxon>Euglenida</taxon>
        <taxon>Spirocuta</taxon>
        <taxon>Euglenophyceae</taxon>
        <taxon>Euglenales</taxon>
        <taxon>Phacaceae</taxon>
        <taxon>Discoplastis</taxon>
    </lineage>
</organism>
<dbReference type="InterPro" id="IPR018260">
    <property type="entry name" value="Ribosomal_uL22_CS"/>
</dbReference>
<dbReference type="InterPro" id="IPR036394">
    <property type="entry name" value="Ribosomal_uL22_sf"/>
</dbReference>
<evidence type="ECO:0000256" key="3">
    <source>
        <dbReference type="ARBA" id="ARBA00022884"/>
    </source>
</evidence>
<dbReference type="GeneID" id="38462391"/>
<dbReference type="Pfam" id="PF00237">
    <property type="entry name" value="Ribosomal_L22"/>
    <property type="match status" value="1"/>
</dbReference>
<dbReference type="RefSeq" id="YP_009541000.1">
    <property type="nucleotide sequence ID" value="NC_039969.1"/>
</dbReference>
<keyword evidence="10" id="KW-0934">Plastid</keyword>
<evidence type="ECO:0000256" key="6">
    <source>
        <dbReference type="ARBA" id="ARBA00035285"/>
    </source>
</evidence>
<reference evidence="10" key="1">
    <citation type="journal article" date="2018" name="Sci. Rep.">
        <title>Dynamic evolution of inverted repeats in Euglenophyta plastid genomes.</title>
        <authorList>
            <person name="Karnkowska A."/>
            <person name="Bennett M.S."/>
            <person name="Triemer R.E."/>
        </authorList>
    </citation>
    <scope>NUCLEOTIDE SEQUENCE</scope>
</reference>
<comment type="subcellular location">
    <subcellularLocation>
        <location evidence="7 9">Plastid</location>
        <location evidence="7 9">Chloroplast</location>
    </subcellularLocation>
</comment>
<dbReference type="GO" id="GO:0003735">
    <property type="term" value="F:structural constituent of ribosome"/>
    <property type="evidence" value="ECO:0007669"/>
    <property type="project" value="InterPro"/>
</dbReference>
<sequence length="116" mass="13225">MKKIVNSEAKASSRYLRVSPFKVRRILDQIRGRSYFDALIILKFMPYKACSPILKVLLSAVNNAKQLYSLNESSLFVTEARADAGPILKRFRPHAQGRGFPIKKPMCHIVIKVSYI</sequence>
<protein>
    <recommendedName>
        <fullName evidence="6 7">Large ribosomal subunit protein uL22c</fullName>
    </recommendedName>
</protein>
<dbReference type="GO" id="GO:0019843">
    <property type="term" value="F:rRNA binding"/>
    <property type="evidence" value="ECO:0007669"/>
    <property type="project" value="UniProtKB-UniRule"/>
</dbReference>
<keyword evidence="4 7" id="KW-0689">Ribosomal protein</keyword>
<dbReference type="GO" id="GO:0006412">
    <property type="term" value="P:translation"/>
    <property type="evidence" value="ECO:0007669"/>
    <property type="project" value="UniProtKB-UniRule"/>
</dbReference>
<dbReference type="InterPro" id="IPR047867">
    <property type="entry name" value="Ribosomal_uL22_bac/org-type"/>
</dbReference>
<comment type="subunit">
    <text evidence="7">Part of the 50S ribosomal subunit.</text>
</comment>
<evidence type="ECO:0000313" key="10">
    <source>
        <dbReference type="EMBL" id="AYQ93508.1"/>
    </source>
</evidence>
<dbReference type="SUPFAM" id="SSF54843">
    <property type="entry name" value="Ribosomal protein L22"/>
    <property type="match status" value="1"/>
</dbReference>
<comment type="function">
    <text evidence="7 9">The globular domain of the protein is located near the polypeptide exit tunnel on the outside of the subunit, while an extended beta-hairpin is found that lines the wall of the exit tunnel in the center of the 70S ribosome.</text>
</comment>
<evidence type="ECO:0000256" key="5">
    <source>
        <dbReference type="ARBA" id="ARBA00023274"/>
    </source>
</evidence>
<dbReference type="PROSITE" id="PS00464">
    <property type="entry name" value="RIBOSOMAL_L22"/>
    <property type="match status" value="1"/>
</dbReference>